<evidence type="ECO:0000313" key="2">
    <source>
        <dbReference type="EMBL" id="OCL12139.1"/>
    </source>
</evidence>
<protein>
    <submittedName>
        <fullName evidence="2">Uncharacterized protein</fullName>
    </submittedName>
</protein>
<proteinExistence type="predicted"/>
<organism evidence="2 3">
    <name type="scientific">Glonium stellatum</name>
    <dbReference type="NCBI Taxonomy" id="574774"/>
    <lineage>
        <taxon>Eukaryota</taxon>
        <taxon>Fungi</taxon>
        <taxon>Dikarya</taxon>
        <taxon>Ascomycota</taxon>
        <taxon>Pezizomycotina</taxon>
        <taxon>Dothideomycetes</taxon>
        <taxon>Pleosporomycetidae</taxon>
        <taxon>Gloniales</taxon>
        <taxon>Gloniaceae</taxon>
        <taxon>Glonium</taxon>
    </lineage>
</organism>
<evidence type="ECO:0000256" key="1">
    <source>
        <dbReference type="SAM" id="MobiDB-lite"/>
    </source>
</evidence>
<accession>A0A8E2JWW0</accession>
<dbReference type="Proteomes" id="UP000250140">
    <property type="component" value="Unassembled WGS sequence"/>
</dbReference>
<dbReference type="AlphaFoldDB" id="A0A8E2JWW0"/>
<evidence type="ECO:0000313" key="3">
    <source>
        <dbReference type="Proteomes" id="UP000250140"/>
    </source>
</evidence>
<name>A0A8E2JWW0_9PEZI</name>
<keyword evidence="3" id="KW-1185">Reference proteome</keyword>
<feature type="region of interest" description="Disordered" evidence="1">
    <location>
        <begin position="62"/>
        <end position="126"/>
    </location>
</feature>
<gene>
    <name evidence="2" type="ORF">AOQ84DRAFT_228226</name>
</gene>
<sequence length="172" mass="18485">MAGPKRHLLTDAIVSKPFMARRSPSLVGAVWCRGALSRVKCENNVRQHSRYSAWSRRGTDGALHTGRAHSTARAGAEAAQNQIDGDNTGVAPETHEVTKGQGKTTKRAQALQRPQRRQRHALGTGGHGGSAYGCVIISRRHQEGRATQAGRCWTTMLDGDSGRVAPASRVQA</sequence>
<reference evidence="2 3" key="1">
    <citation type="journal article" date="2016" name="Nat. Commun.">
        <title>Ectomycorrhizal ecology is imprinted in the genome of the dominant symbiotic fungus Cenococcum geophilum.</title>
        <authorList>
            <consortium name="DOE Joint Genome Institute"/>
            <person name="Peter M."/>
            <person name="Kohler A."/>
            <person name="Ohm R.A."/>
            <person name="Kuo A."/>
            <person name="Krutzmann J."/>
            <person name="Morin E."/>
            <person name="Arend M."/>
            <person name="Barry K.W."/>
            <person name="Binder M."/>
            <person name="Choi C."/>
            <person name="Clum A."/>
            <person name="Copeland A."/>
            <person name="Grisel N."/>
            <person name="Haridas S."/>
            <person name="Kipfer T."/>
            <person name="LaButti K."/>
            <person name="Lindquist E."/>
            <person name="Lipzen A."/>
            <person name="Maire R."/>
            <person name="Meier B."/>
            <person name="Mihaltcheva S."/>
            <person name="Molinier V."/>
            <person name="Murat C."/>
            <person name="Poggeler S."/>
            <person name="Quandt C.A."/>
            <person name="Sperisen C."/>
            <person name="Tritt A."/>
            <person name="Tisserant E."/>
            <person name="Crous P.W."/>
            <person name="Henrissat B."/>
            <person name="Nehls U."/>
            <person name="Egli S."/>
            <person name="Spatafora J.W."/>
            <person name="Grigoriev I.V."/>
            <person name="Martin F.M."/>
        </authorList>
    </citation>
    <scope>NUCLEOTIDE SEQUENCE [LARGE SCALE GENOMIC DNA]</scope>
    <source>
        <strain evidence="2 3">CBS 207.34</strain>
    </source>
</reference>
<dbReference type="EMBL" id="KV748920">
    <property type="protein sequence ID" value="OCL12139.1"/>
    <property type="molecule type" value="Genomic_DNA"/>
</dbReference>